<evidence type="ECO:0000256" key="5">
    <source>
        <dbReference type="ARBA" id="ARBA00022777"/>
    </source>
</evidence>
<dbReference type="CDD" id="cd00075">
    <property type="entry name" value="HATPase"/>
    <property type="match status" value="1"/>
</dbReference>
<dbReference type="Pfam" id="PF02518">
    <property type="entry name" value="HATPase_c"/>
    <property type="match status" value="1"/>
</dbReference>
<evidence type="ECO:0000313" key="11">
    <source>
        <dbReference type="Proteomes" id="UP001207654"/>
    </source>
</evidence>
<feature type="domain" description="PAS" evidence="8">
    <location>
        <begin position="135"/>
        <end position="194"/>
    </location>
</feature>
<dbReference type="PROSITE" id="PS50109">
    <property type="entry name" value="HIS_KIN"/>
    <property type="match status" value="1"/>
</dbReference>
<reference evidence="10 11" key="1">
    <citation type="submission" date="2022-11" db="EMBL/GenBank/DDBJ databases">
        <title>Minimal conservation of predation-associated metabolite biosynthetic gene clusters underscores biosynthetic potential of Myxococcota including descriptions for ten novel species: Archangium lansinium sp. nov., Myxococcus landrumus sp. nov., Nannocystis bai.</title>
        <authorList>
            <person name="Ahearne A."/>
            <person name="Stevens C."/>
            <person name="Phillips K."/>
        </authorList>
    </citation>
    <scope>NUCLEOTIDE SEQUENCE [LARGE SCALE GENOMIC DNA]</scope>
    <source>
        <strain evidence="10 11">MIWBW</strain>
    </source>
</reference>
<dbReference type="SUPFAM" id="SSF55785">
    <property type="entry name" value="PYP-like sensor domain (PAS domain)"/>
    <property type="match status" value="4"/>
</dbReference>
<dbReference type="Pfam" id="PF08448">
    <property type="entry name" value="PAS_4"/>
    <property type="match status" value="1"/>
</dbReference>
<dbReference type="SMART" id="SM00387">
    <property type="entry name" value="HATPase_c"/>
    <property type="match status" value="1"/>
</dbReference>
<keyword evidence="11" id="KW-1185">Reference proteome</keyword>
<evidence type="ECO:0000259" key="9">
    <source>
        <dbReference type="PROSITE" id="PS50113"/>
    </source>
</evidence>
<dbReference type="SMART" id="SM00388">
    <property type="entry name" value="HisKA"/>
    <property type="match status" value="1"/>
</dbReference>
<dbReference type="InterPro" id="IPR004358">
    <property type="entry name" value="Sig_transdc_His_kin-like_C"/>
</dbReference>
<dbReference type="InterPro" id="IPR003661">
    <property type="entry name" value="HisK_dim/P_dom"/>
</dbReference>
<dbReference type="Gene3D" id="3.30.450.20">
    <property type="entry name" value="PAS domain"/>
    <property type="match status" value="4"/>
</dbReference>
<dbReference type="Proteomes" id="UP001207654">
    <property type="component" value="Unassembled WGS sequence"/>
</dbReference>
<evidence type="ECO:0000256" key="4">
    <source>
        <dbReference type="ARBA" id="ARBA00022679"/>
    </source>
</evidence>
<dbReference type="InterPro" id="IPR003594">
    <property type="entry name" value="HATPase_dom"/>
</dbReference>
<dbReference type="Pfam" id="PF12860">
    <property type="entry name" value="PAS_7"/>
    <property type="match status" value="1"/>
</dbReference>
<dbReference type="Gene3D" id="1.10.287.130">
    <property type="match status" value="1"/>
</dbReference>
<name>A0ABT4A191_9BACT</name>
<evidence type="ECO:0000259" key="8">
    <source>
        <dbReference type="PROSITE" id="PS50112"/>
    </source>
</evidence>
<dbReference type="SMART" id="SM00091">
    <property type="entry name" value="PAS"/>
    <property type="match status" value="4"/>
</dbReference>
<dbReference type="EMBL" id="JAPNKA010000001">
    <property type="protein sequence ID" value="MCY1075400.1"/>
    <property type="molecule type" value="Genomic_DNA"/>
</dbReference>
<dbReference type="InterPro" id="IPR036890">
    <property type="entry name" value="HATPase_C_sf"/>
</dbReference>
<organism evidence="10 11">
    <name type="scientific">Archangium lansingense</name>
    <dbReference type="NCBI Taxonomy" id="2995310"/>
    <lineage>
        <taxon>Bacteria</taxon>
        <taxon>Pseudomonadati</taxon>
        <taxon>Myxococcota</taxon>
        <taxon>Myxococcia</taxon>
        <taxon>Myxococcales</taxon>
        <taxon>Cystobacterineae</taxon>
        <taxon>Archangiaceae</taxon>
        <taxon>Archangium</taxon>
    </lineage>
</organism>
<feature type="coiled-coil region" evidence="6">
    <location>
        <begin position="503"/>
        <end position="532"/>
    </location>
</feature>
<dbReference type="SMART" id="SM00086">
    <property type="entry name" value="PAC"/>
    <property type="match status" value="2"/>
</dbReference>
<dbReference type="PANTHER" id="PTHR43047">
    <property type="entry name" value="TWO-COMPONENT HISTIDINE PROTEIN KINASE"/>
    <property type="match status" value="1"/>
</dbReference>
<keyword evidence="3" id="KW-0597">Phosphoprotein</keyword>
<dbReference type="Pfam" id="PF00512">
    <property type="entry name" value="HisKA"/>
    <property type="match status" value="1"/>
</dbReference>
<dbReference type="Gene3D" id="3.30.565.10">
    <property type="entry name" value="Histidine kinase-like ATPase, C-terminal domain"/>
    <property type="match status" value="1"/>
</dbReference>
<dbReference type="InterPro" id="IPR005467">
    <property type="entry name" value="His_kinase_dom"/>
</dbReference>
<dbReference type="PROSITE" id="PS50113">
    <property type="entry name" value="PAC"/>
    <property type="match status" value="1"/>
</dbReference>
<comment type="catalytic activity">
    <reaction evidence="1">
        <text>ATP + protein L-histidine = ADP + protein N-phospho-L-histidine.</text>
        <dbReference type="EC" id="2.7.13.3"/>
    </reaction>
</comment>
<dbReference type="PROSITE" id="PS50112">
    <property type="entry name" value="PAS"/>
    <property type="match status" value="1"/>
</dbReference>
<evidence type="ECO:0000256" key="2">
    <source>
        <dbReference type="ARBA" id="ARBA00012438"/>
    </source>
</evidence>
<dbReference type="InterPro" id="IPR036097">
    <property type="entry name" value="HisK_dim/P_sf"/>
</dbReference>
<dbReference type="RefSeq" id="WP_267534335.1">
    <property type="nucleotide sequence ID" value="NZ_JAPNKA010000001.1"/>
</dbReference>
<dbReference type="InterPro" id="IPR035965">
    <property type="entry name" value="PAS-like_dom_sf"/>
</dbReference>
<keyword evidence="4" id="KW-0808">Transferase</keyword>
<evidence type="ECO:0000256" key="3">
    <source>
        <dbReference type="ARBA" id="ARBA00022553"/>
    </source>
</evidence>
<evidence type="ECO:0000259" key="7">
    <source>
        <dbReference type="PROSITE" id="PS50109"/>
    </source>
</evidence>
<gene>
    <name evidence="10" type="ORF">OV287_12995</name>
</gene>
<keyword evidence="6" id="KW-0175">Coiled coil</keyword>
<dbReference type="Pfam" id="PF08447">
    <property type="entry name" value="PAS_3"/>
    <property type="match status" value="1"/>
</dbReference>
<feature type="domain" description="PAC" evidence="9">
    <location>
        <begin position="210"/>
        <end position="261"/>
    </location>
</feature>
<dbReference type="InterPro" id="IPR001610">
    <property type="entry name" value="PAC"/>
</dbReference>
<dbReference type="CDD" id="cd00082">
    <property type="entry name" value="HisKA"/>
    <property type="match status" value="1"/>
</dbReference>
<accession>A0ABT4A191</accession>
<dbReference type="InterPro" id="IPR000700">
    <property type="entry name" value="PAS-assoc_C"/>
</dbReference>
<evidence type="ECO:0000256" key="6">
    <source>
        <dbReference type="SAM" id="Coils"/>
    </source>
</evidence>
<dbReference type="EC" id="2.7.13.3" evidence="2"/>
<proteinExistence type="predicted"/>
<dbReference type="Pfam" id="PF13188">
    <property type="entry name" value="PAS_8"/>
    <property type="match status" value="1"/>
</dbReference>
<protein>
    <recommendedName>
        <fullName evidence="2">histidine kinase</fullName>
        <ecNumber evidence="2">2.7.13.3</ecNumber>
    </recommendedName>
</protein>
<feature type="domain" description="Histidine kinase" evidence="7">
    <location>
        <begin position="677"/>
        <end position="893"/>
    </location>
</feature>
<comment type="caution">
    <text evidence="10">The sequence shown here is derived from an EMBL/GenBank/DDBJ whole genome shotgun (WGS) entry which is preliminary data.</text>
</comment>
<dbReference type="InterPro" id="IPR000014">
    <property type="entry name" value="PAS"/>
</dbReference>
<evidence type="ECO:0000256" key="1">
    <source>
        <dbReference type="ARBA" id="ARBA00000085"/>
    </source>
</evidence>
<evidence type="ECO:0000313" key="10">
    <source>
        <dbReference type="EMBL" id="MCY1075400.1"/>
    </source>
</evidence>
<dbReference type="PANTHER" id="PTHR43047:SF72">
    <property type="entry name" value="OSMOSENSING HISTIDINE PROTEIN KINASE SLN1"/>
    <property type="match status" value="1"/>
</dbReference>
<keyword evidence="5" id="KW-0418">Kinase</keyword>
<dbReference type="CDD" id="cd00130">
    <property type="entry name" value="PAS"/>
    <property type="match status" value="1"/>
</dbReference>
<dbReference type="InterPro" id="IPR013656">
    <property type="entry name" value="PAS_4"/>
</dbReference>
<dbReference type="SUPFAM" id="SSF47384">
    <property type="entry name" value="Homodimeric domain of signal transducing histidine kinase"/>
    <property type="match status" value="1"/>
</dbReference>
<dbReference type="PRINTS" id="PR00344">
    <property type="entry name" value="BCTRLSENSOR"/>
</dbReference>
<sequence length="901" mass="101544">MSMEASIRSFPELLLQVGRSLHATVIVDLEGRIARIDSALAAAAEWGDGVPPEGRDLEEVLLLIPWLTKALRTALTGTETVSEGGVRDQLMRAVVLPVFGDDGQCLGACARLSESDPTKPWPAHHAALEQELTRTQRQYEELINTIDGVVWEADVDFHFTFVNKQSERLLGYPHRQWTQEPDFWRNHVHPEDREWAQAYCMKASREHRPYEFEYRMLAADERVVWLRTIVTVLAEEGRPPRLRGIMVDVTEQRRARESLEQSSSLVRATLESIADAVLALDTHRRVTAYNKRFQQLWQLPDDVLEGGPDAENTLAAALHLVKEPKRFADRIREVYANPTLEEVDTVEMADGRILERTTRPQRLGTAIIGRIWSYRDVTAEHQAREKLEQSASLLRTTFDSIADGVVAVGANKKITAYNKRFQQLWRIPDGALLENLDAVQAVLAAAPLVKNPERFVSRLREMFELSDVADVGTVELRDGRILERTSLPQRLGGTIIGRVWSYRDVTEERIAKAEQERLLAAEQTAREQLEESFAVLDTFLNNSPVGMGFLDRNLRFIQVNDALAALHGKTREQELGRPFREMAPLVAANVEPLIYQVMETGKPIIGLDMALEVPATPGQLRYWRVSYYPVRTTSGRIVGIGVVVVELSAERRAQQERERLLLEAHEAIQIRDDFLAVASHELKTPLTPLKLHLQRLQKRCASGQPIPPEYAEKALDQVERLSGLISDMLDSSQIEAGRLELEREPVPLREVLREALAEIRPTCLHHPMEYEEGAEELIVLGDRDRLKQVLMNLLENARKYSPMKGPIRVTLTRNEAEALVSVSDSGIGIPEDQLAHLFERFFRASNAPVSGFGGLGLGLYICRHIVERLGGRIWAESQAHQGTTFRFTLPLQAQVPGGNAS</sequence>
<dbReference type="NCBIfam" id="TIGR00229">
    <property type="entry name" value="sensory_box"/>
    <property type="match status" value="2"/>
</dbReference>
<dbReference type="SUPFAM" id="SSF55874">
    <property type="entry name" value="ATPase domain of HSP90 chaperone/DNA topoisomerase II/histidine kinase"/>
    <property type="match status" value="1"/>
</dbReference>
<dbReference type="InterPro" id="IPR013655">
    <property type="entry name" value="PAS_fold_3"/>
</dbReference>